<protein>
    <submittedName>
        <fullName evidence="2">4-methyl-5(B-hydroxyethyl)-thiazole monophosphate biosynthesis enzyme</fullName>
    </submittedName>
</protein>
<evidence type="ECO:0000259" key="1">
    <source>
        <dbReference type="Pfam" id="PF01965"/>
    </source>
</evidence>
<dbReference type="InterPro" id="IPR050325">
    <property type="entry name" value="Prot/Nucl_acid_deglycase"/>
</dbReference>
<dbReference type="SUPFAM" id="SSF52317">
    <property type="entry name" value="Class I glutamine amidotransferase-like"/>
    <property type="match status" value="1"/>
</dbReference>
<dbReference type="CDD" id="cd03135">
    <property type="entry name" value="GATase1_DJ-1"/>
    <property type="match status" value="1"/>
</dbReference>
<dbReference type="PANTHER" id="PTHR48094:SF12">
    <property type="entry name" value="PARKINSON DISEASE PROTEIN 7 HOMOLOG"/>
    <property type="match status" value="1"/>
</dbReference>
<dbReference type="Proteomes" id="UP000320078">
    <property type="component" value="Unassembled WGS sequence"/>
</dbReference>
<evidence type="ECO:0000313" key="3">
    <source>
        <dbReference type="Proteomes" id="UP000320078"/>
    </source>
</evidence>
<dbReference type="PANTHER" id="PTHR48094">
    <property type="entry name" value="PROTEIN/NUCLEIC ACID DEGLYCASE DJ-1-RELATED"/>
    <property type="match status" value="1"/>
</dbReference>
<organism evidence="2 3">
    <name type="scientific">Candidatus Phytoplasma pini</name>
    <dbReference type="NCBI Taxonomy" id="267362"/>
    <lineage>
        <taxon>Bacteria</taxon>
        <taxon>Bacillati</taxon>
        <taxon>Mycoplasmatota</taxon>
        <taxon>Mollicutes</taxon>
        <taxon>Acholeplasmatales</taxon>
        <taxon>Acholeplasmataceae</taxon>
        <taxon>Candidatus Phytoplasma</taxon>
    </lineage>
</organism>
<accession>A0A559KJK3</accession>
<dbReference type="InterPro" id="IPR002818">
    <property type="entry name" value="DJ-1/PfpI"/>
</dbReference>
<dbReference type="RefSeq" id="WP_144658339.1">
    <property type="nucleotide sequence ID" value="NZ_VIAE01000003.1"/>
</dbReference>
<dbReference type="OrthoDB" id="9800516at2"/>
<dbReference type="Pfam" id="PF01965">
    <property type="entry name" value="DJ-1_PfpI"/>
    <property type="match status" value="1"/>
</dbReference>
<proteinExistence type="predicted"/>
<dbReference type="GO" id="GO:0005737">
    <property type="term" value="C:cytoplasm"/>
    <property type="evidence" value="ECO:0007669"/>
    <property type="project" value="TreeGrafter"/>
</dbReference>
<dbReference type="AlphaFoldDB" id="A0A559KJK3"/>
<gene>
    <name evidence="2" type="primary">thiJ</name>
    <name evidence="2" type="ORF">MDPP_00191</name>
</gene>
<name>A0A559KJK3_9MOLU</name>
<keyword evidence="3" id="KW-1185">Reference proteome</keyword>
<dbReference type="EMBL" id="VIAE01000003">
    <property type="protein sequence ID" value="TVY12311.1"/>
    <property type="molecule type" value="Genomic_DNA"/>
</dbReference>
<dbReference type="Gene3D" id="3.40.50.880">
    <property type="match status" value="1"/>
</dbReference>
<comment type="caution">
    <text evidence="2">The sequence shown here is derived from an EMBL/GenBank/DDBJ whole genome shotgun (WGS) entry which is preliminary data.</text>
</comment>
<feature type="domain" description="DJ-1/PfpI" evidence="1">
    <location>
        <begin position="4"/>
        <end position="167"/>
    </location>
</feature>
<sequence length="174" mass="19994">MKGLLFLYNGFEDCEAIVTRAMLKKFGFDVITFTPNFSLKVFSSSRLELKADFLIDKMNLDEYDFLIIPGGPYVKQMLEKSDLDLKKILNIIQYFSDKKKIVGAICAAPSFLGKLNLLKKHSFVCYPGYENYIEGNYCPEKKTVTSDLFITSRSPLTVFDFVFHILNKLSKYSK</sequence>
<reference evidence="2 3" key="1">
    <citation type="submission" date="2019-06" db="EMBL/GenBank/DDBJ databases">
        <title>Draft Genome Sequence of Candidatus Phytoplasma pini-Related Strain MDPP: A Resource for Comparative Genomics of Gymnosperm-infecting Phytoplasmas.</title>
        <authorList>
            <person name="Cai W."/>
            <person name="Costanzo S."/>
            <person name="Shao J."/>
            <person name="Zhao Y."/>
            <person name="Davis R."/>
        </authorList>
    </citation>
    <scope>NUCLEOTIDE SEQUENCE [LARGE SCALE GENOMIC DNA]</scope>
    <source>
        <strain evidence="2 3">MDPP</strain>
    </source>
</reference>
<dbReference type="InterPro" id="IPR029062">
    <property type="entry name" value="Class_I_gatase-like"/>
</dbReference>
<evidence type="ECO:0000313" key="2">
    <source>
        <dbReference type="EMBL" id="TVY12311.1"/>
    </source>
</evidence>